<keyword evidence="1" id="KW-0547">Nucleotide-binding</keyword>
<feature type="compositionally biased region" description="Polar residues" evidence="7">
    <location>
        <begin position="550"/>
        <end position="574"/>
    </location>
</feature>
<accession>A1WNK0</accession>
<dbReference type="GeneID" id="76463477"/>
<dbReference type="Pfam" id="PF05872">
    <property type="entry name" value="HerA_C"/>
    <property type="match status" value="1"/>
</dbReference>
<dbReference type="Proteomes" id="UP000000374">
    <property type="component" value="Chromosome"/>
</dbReference>
<evidence type="ECO:0000256" key="2">
    <source>
        <dbReference type="ARBA" id="ARBA00022801"/>
    </source>
</evidence>
<dbReference type="GO" id="GO:0005524">
    <property type="term" value="F:ATP binding"/>
    <property type="evidence" value="ECO:0007669"/>
    <property type="project" value="UniProtKB-KW"/>
</dbReference>
<dbReference type="AlphaFoldDB" id="A1WNK0"/>
<evidence type="ECO:0000256" key="3">
    <source>
        <dbReference type="ARBA" id="ARBA00022806"/>
    </source>
</evidence>
<keyword evidence="5" id="KW-0238">DNA-binding</keyword>
<keyword evidence="2" id="KW-0378">Hydrolase</keyword>
<keyword evidence="11" id="KW-1185">Reference proteome</keyword>
<feature type="domain" description="Helicase HerA-like C-terminal" evidence="9">
    <location>
        <begin position="430"/>
        <end position="536"/>
    </location>
</feature>
<evidence type="ECO:0000259" key="8">
    <source>
        <dbReference type="Pfam" id="PF01935"/>
    </source>
</evidence>
<dbReference type="EMBL" id="CP000542">
    <property type="protein sequence ID" value="ABM59207.1"/>
    <property type="molecule type" value="Genomic_DNA"/>
</dbReference>
<dbReference type="SUPFAM" id="SSF52540">
    <property type="entry name" value="P-loop containing nucleoside triphosphate hydrolases"/>
    <property type="match status" value="1"/>
</dbReference>
<organism evidence="10 11">
    <name type="scientific">Verminephrobacter eiseniae (strain EF01-2)</name>
    <dbReference type="NCBI Taxonomy" id="391735"/>
    <lineage>
        <taxon>Bacteria</taxon>
        <taxon>Pseudomonadati</taxon>
        <taxon>Pseudomonadota</taxon>
        <taxon>Betaproteobacteria</taxon>
        <taxon>Burkholderiales</taxon>
        <taxon>Comamonadaceae</taxon>
        <taxon>Verminephrobacter</taxon>
    </lineage>
</organism>
<evidence type="ECO:0000256" key="6">
    <source>
        <dbReference type="ARBA" id="ARBA00023235"/>
    </source>
</evidence>
<keyword evidence="4" id="KW-0067">ATP-binding</keyword>
<dbReference type="InterPro" id="IPR008571">
    <property type="entry name" value="HerA-like"/>
</dbReference>
<evidence type="ECO:0000313" key="11">
    <source>
        <dbReference type="Proteomes" id="UP000000374"/>
    </source>
</evidence>
<keyword evidence="6" id="KW-0413">Isomerase</keyword>
<dbReference type="RefSeq" id="WP_011811199.1">
    <property type="nucleotide sequence ID" value="NC_008786.1"/>
</dbReference>
<reference evidence="11" key="1">
    <citation type="submission" date="2006-12" db="EMBL/GenBank/DDBJ databases">
        <title>Complete sequence of chromosome 1 of Verminephrobacter eiseniae EF01-2.</title>
        <authorList>
            <person name="Copeland A."/>
            <person name="Lucas S."/>
            <person name="Lapidus A."/>
            <person name="Barry K."/>
            <person name="Detter J.C."/>
            <person name="Glavina del Rio T."/>
            <person name="Dalin E."/>
            <person name="Tice H."/>
            <person name="Pitluck S."/>
            <person name="Chertkov O."/>
            <person name="Brettin T."/>
            <person name="Bruce D."/>
            <person name="Han C."/>
            <person name="Tapia R."/>
            <person name="Gilna P."/>
            <person name="Schmutz J."/>
            <person name="Larimer F."/>
            <person name="Land M."/>
            <person name="Hauser L."/>
            <person name="Kyrpides N."/>
            <person name="Kim E."/>
            <person name="Stahl D."/>
            <person name="Richardson P."/>
        </authorList>
    </citation>
    <scope>NUCLEOTIDE SEQUENCE [LARGE SCALE GENOMIC DNA]</scope>
    <source>
        <strain evidence="11">EF01-2</strain>
    </source>
</reference>
<protein>
    <submittedName>
        <fullName evidence="10">ATPase-like protein</fullName>
    </submittedName>
</protein>
<dbReference type="OrthoDB" id="9806951at2"/>
<feature type="region of interest" description="Disordered" evidence="7">
    <location>
        <begin position="548"/>
        <end position="574"/>
    </location>
</feature>
<dbReference type="KEGG" id="vei:Veis_3486"/>
<evidence type="ECO:0000256" key="1">
    <source>
        <dbReference type="ARBA" id="ARBA00022741"/>
    </source>
</evidence>
<evidence type="ECO:0000313" key="10">
    <source>
        <dbReference type="EMBL" id="ABM59207.1"/>
    </source>
</evidence>
<dbReference type="GO" id="GO:0004386">
    <property type="term" value="F:helicase activity"/>
    <property type="evidence" value="ECO:0007669"/>
    <property type="project" value="UniProtKB-KW"/>
</dbReference>
<dbReference type="PANTHER" id="PTHR42957:SF1">
    <property type="entry name" value="HELICASE MJ1565-RELATED"/>
    <property type="match status" value="1"/>
</dbReference>
<sequence>MSRFPVAPFDPARYIGTVCQIDPSMVRVNLPHAASPVSGHHAGYAMPAGQVGEFVLIEGEEYAIVGRITEVKLPERDRLTVEPTADTDSVANPIGLVQLLTSLELASGKAVRGIPALPRIAQHVFSAHPSLIKYAIEQGYETDRSIRLASLSHSLNTVVSLTPEALFGRHCAVLGTTGGGKSWTVARLVEEIVRLNGKVILFDATGEFKALNTGVRHVYLGGQKENDEDKREFVGYPFYQLSESDIFVLFNPTGASQAPKLREALRSLKLAHLCKDLAPEGYIPKINRTKEIVQQQLIQNTALLDQDGAFYDIQFLAKQIQEECAYPSANFGKDHTKWGDAGNELTYCTSLIARIETTLKSPFMACIFKPDGLIPLPQMVEDFMKSNHSALRISMEYLPFEHNTRELVTNAVGRYLLKLARTGSFRTNPTVVVLDEAHQFLDKSLGDEYSRVSLESFGVIAKEGRKYGLTTVLATQRPRDIPEDVLSQMGMFIVHRLINEKDRQVVERACGNMDASAAAFLPTLGQGEAILVGVDSPMPLPVHIIPPQATPQSEGPQYSSHWKAAASTNNGCTK</sequence>
<dbReference type="InterPro" id="IPR027417">
    <property type="entry name" value="P-loop_NTPase"/>
</dbReference>
<dbReference type="HOGENOM" id="CLU_023842_1_1_4"/>
<evidence type="ECO:0000259" key="9">
    <source>
        <dbReference type="Pfam" id="PF05872"/>
    </source>
</evidence>
<dbReference type="Gene3D" id="3.40.50.300">
    <property type="entry name" value="P-loop containing nucleotide triphosphate hydrolases"/>
    <property type="match status" value="2"/>
</dbReference>
<gene>
    <name evidence="10" type="ordered locus">Veis_3486</name>
</gene>
<dbReference type="InterPro" id="IPR033186">
    <property type="entry name" value="HerA_C"/>
</dbReference>
<dbReference type="PANTHER" id="PTHR42957">
    <property type="entry name" value="HELICASE MJ1565-RELATED"/>
    <property type="match status" value="1"/>
</dbReference>
<keyword evidence="3" id="KW-0347">Helicase</keyword>
<dbReference type="eggNOG" id="COG0433">
    <property type="taxonomic scope" value="Bacteria"/>
</dbReference>
<name>A1WNK0_VEREI</name>
<feature type="domain" description="Helicase HerA central" evidence="8">
    <location>
        <begin position="156"/>
        <end position="289"/>
    </location>
</feature>
<evidence type="ECO:0000256" key="7">
    <source>
        <dbReference type="SAM" id="MobiDB-lite"/>
    </source>
</evidence>
<dbReference type="STRING" id="391735.Veis_3486"/>
<dbReference type="Pfam" id="PF01935">
    <property type="entry name" value="DUF87"/>
    <property type="match status" value="1"/>
</dbReference>
<dbReference type="GO" id="GO:0003677">
    <property type="term" value="F:DNA binding"/>
    <property type="evidence" value="ECO:0007669"/>
    <property type="project" value="UniProtKB-KW"/>
</dbReference>
<proteinExistence type="predicted"/>
<evidence type="ECO:0000256" key="5">
    <source>
        <dbReference type="ARBA" id="ARBA00023125"/>
    </source>
</evidence>
<dbReference type="GO" id="GO:0016787">
    <property type="term" value="F:hydrolase activity"/>
    <property type="evidence" value="ECO:0007669"/>
    <property type="project" value="UniProtKB-KW"/>
</dbReference>
<dbReference type="InterPro" id="IPR002789">
    <property type="entry name" value="HerA_central"/>
</dbReference>
<evidence type="ECO:0000256" key="4">
    <source>
        <dbReference type="ARBA" id="ARBA00022840"/>
    </source>
</evidence>